<proteinExistence type="predicted"/>
<comment type="caution">
    <text evidence="2">The sequence shown here is derived from an EMBL/GenBank/DDBJ whole genome shotgun (WGS) entry which is preliminary data.</text>
</comment>
<dbReference type="EMBL" id="JACASE010000020">
    <property type="protein sequence ID" value="KAF6394479.1"/>
    <property type="molecule type" value="Genomic_DNA"/>
</dbReference>
<evidence type="ECO:0000313" key="2">
    <source>
        <dbReference type="EMBL" id="KAF6394479.1"/>
    </source>
</evidence>
<organism evidence="2 3">
    <name type="scientific">Rousettus aegyptiacus</name>
    <name type="common">Egyptian fruit bat</name>
    <name type="synonym">Pteropus aegyptiacus</name>
    <dbReference type="NCBI Taxonomy" id="9407"/>
    <lineage>
        <taxon>Eukaryota</taxon>
        <taxon>Metazoa</taxon>
        <taxon>Chordata</taxon>
        <taxon>Craniata</taxon>
        <taxon>Vertebrata</taxon>
        <taxon>Euteleostomi</taxon>
        <taxon>Mammalia</taxon>
        <taxon>Eutheria</taxon>
        <taxon>Laurasiatheria</taxon>
        <taxon>Chiroptera</taxon>
        <taxon>Yinpterochiroptera</taxon>
        <taxon>Pteropodoidea</taxon>
        <taxon>Pteropodidae</taxon>
        <taxon>Rousettinae</taxon>
        <taxon>Rousettus</taxon>
    </lineage>
</organism>
<keyword evidence="3" id="KW-1185">Reference proteome</keyword>
<sequence length="131" mass="13942">MASRTVVCPLLPNKLLRTQWLKHSQHVSRHCASRVSHVYGVKARPPHAPQQGARLTAVAWTRGAVSAGPVSSAVPAARSGDASSVHGTCRLRWSSRKAGSRCWSPGRGREPAHPHVAASRGPGFLTVKAGF</sequence>
<evidence type="ECO:0000256" key="1">
    <source>
        <dbReference type="SAM" id="MobiDB-lite"/>
    </source>
</evidence>
<dbReference type="AlphaFoldDB" id="A0A7J8B7P7"/>
<name>A0A7J8B7P7_ROUAE</name>
<reference evidence="2 3" key="1">
    <citation type="journal article" date="2020" name="Nature">
        <title>Six reference-quality genomes reveal evolution of bat adaptations.</title>
        <authorList>
            <person name="Jebb D."/>
            <person name="Huang Z."/>
            <person name="Pippel M."/>
            <person name="Hughes G.M."/>
            <person name="Lavrichenko K."/>
            <person name="Devanna P."/>
            <person name="Winkler S."/>
            <person name="Jermiin L.S."/>
            <person name="Skirmuntt E.C."/>
            <person name="Katzourakis A."/>
            <person name="Burkitt-Gray L."/>
            <person name="Ray D.A."/>
            <person name="Sullivan K.A.M."/>
            <person name="Roscito J.G."/>
            <person name="Kirilenko B.M."/>
            <person name="Davalos L.M."/>
            <person name="Corthals A.P."/>
            <person name="Power M.L."/>
            <person name="Jones G."/>
            <person name="Ransome R.D."/>
            <person name="Dechmann D.K.N."/>
            <person name="Locatelli A.G."/>
            <person name="Puechmaille S.J."/>
            <person name="Fedrigo O."/>
            <person name="Jarvis E.D."/>
            <person name="Hiller M."/>
            <person name="Vernes S.C."/>
            <person name="Myers E.W."/>
            <person name="Teeling E.C."/>
        </authorList>
    </citation>
    <scope>NUCLEOTIDE SEQUENCE [LARGE SCALE GENOMIC DNA]</scope>
    <source>
        <strain evidence="2">MRouAeg1</strain>
        <tissue evidence="2">Muscle</tissue>
    </source>
</reference>
<gene>
    <name evidence="2" type="ORF">HJG63_010434</name>
</gene>
<evidence type="ECO:0000313" key="3">
    <source>
        <dbReference type="Proteomes" id="UP000593571"/>
    </source>
</evidence>
<accession>A0A7J8B7P7</accession>
<feature type="region of interest" description="Disordered" evidence="1">
    <location>
        <begin position="100"/>
        <end position="119"/>
    </location>
</feature>
<dbReference type="Proteomes" id="UP000593571">
    <property type="component" value="Unassembled WGS sequence"/>
</dbReference>
<protein>
    <submittedName>
        <fullName evidence="2">Uncharacterized protein</fullName>
    </submittedName>
</protein>